<evidence type="ECO:0000313" key="2">
    <source>
        <dbReference type="EMBL" id="CAB4143724.1"/>
    </source>
</evidence>
<gene>
    <name evidence="2" type="ORF">UFOVP436_218</name>
    <name evidence="3" type="ORF">UFOVP784_218</name>
</gene>
<sequence length="100" mass="11615">MFQPTIMTRSLAMLQNSNLSIETYSPLDSSFIVKMSWLEDGNILMLTFRTGSIWAYYDVPFEVYSGFCKAKSYGSYFNSNIRNIYPSERVNYVDVETMEV</sequence>
<dbReference type="EMBL" id="LR796737">
    <property type="protein sequence ID" value="CAB4162991.1"/>
    <property type="molecule type" value="Genomic_DNA"/>
</dbReference>
<dbReference type="Pfam" id="PF13619">
    <property type="entry name" value="KTSC"/>
    <property type="match status" value="1"/>
</dbReference>
<evidence type="ECO:0000259" key="1">
    <source>
        <dbReference type="Pfam" id="PF13619"/>
    </source>
</evidence>
<organism evidence="3">
    <name type="scientific">uncultured Caudovirales phage</name>
    <dbReference type="NCBI Taxonomy" id="2100421"/>
    <lineage>
        <taxon>Viruses</taxon>
        <taxon>Duplodnaviria</taxon>
        <taxon>Heunggongvirae</taxon>
        <taxon>Uroviricota</taxon>
        <taxon>Caudoviricetes</taxon>
        <taxon>Peduoviridae</taxon>
        <taxon>Maltschvirus</taxon>
        <taxon>Maltschvirus maltsch</taxon>
    </lineage>
</organism>
<name>A0A6J5P0V7_9CAUD</name>
<protein>
    <submittedName>
        <fullName evidence="3">KTSC domain containing protein</fullName>
    </submittedName>
</protein>
<feature type="domain" description="KTSC" evidence="1">
    <location>
        <begin position="29"/>
        <end position="85"/>
    </location>
</feature>
<proteinExistence type="predicted"/>
<evidence type="ECO:0000313" key="3">
    <source>
        <dbReference type="EMBL" id="CAB4162991.1"/>
    </source>
</evidence>
<accession>A0A6J5P0V7</accession>
<dbReference type="EMBL" id="LR796418">
    <property type="protein sequence ID" value="CAB4143724.1"/>
    <property type="molecule type" value="Genomic_DNA"/>
</dbReference>
<dbReference type="InterPro" id="IPR025309">
    <property type="entry name" value="KTSC_dom"/>
</dbReference>
<reference evidence="3" key="1">
    <citation type="submission" date="2020-04" db="EMBL/GenBank/DDBJ databases">
        <authorList>
            <person name="Chiriac C."/>
            <person name="Salcher M."/>
            <person name="Ghai R."/>
            <person name="Kavagutti S V."/>
        </authorList>
    </citation>
    <scope>NUCLEOTIDE SEQUENCE</scope>
</reference>